<dbReference type="InterPro" id="IPR025558">
    <property type="entry name" value="DUF4283"/>
</dbReference>
<dbReference type="PANTHER" id="PTHR31286">
    <property type="entry name" value="GLYCINE-RICH CELL WALL STRUCTURAL PROTEIN 1.8-LIKE"/>
    <property type="match status" value="1"/>
</dbReference>
<evidence type="ECO:0000256" key="1">
    <source>
        <dbReference type="SAM" id="MobiDB-lite"/>
    </source>
</evidence>
<evidence type="ECO:0000259" key="2">
    <source>
        <dbReference type="Pfam" id="PF14111"/>
    </source>
</evidence>
<feature type="region of interest" description="Disordered" evidence="1">
    <location>
        <begin position="424"/>
        <end position="472"/>
    </location>
</feature>
<name>A0A9Q0F7U8_9ROSI</name>
<feature type="region of interest" description="Disordered" evidence="1">
    <location>
        <begin position="1"/>
        <end position="65"/>
    </location>
</feature>
<evidence type="ECO:0000313" key="4">
    <source>
        <dbReference type="Proteomes" id="UP001141552"/>
    </source>
</evidence>
<feature type="compositionally biased region" description="Polar residues" evidence="1">
    <location>
        <begin position="437"/>
        <end position="460"/>
    </location>
</feature>
<feature type="region of interest" description="Disordered" evidence="1">
    <location>
        <begin position="83"/>
        <end position="105"/>
    </location>
</feature>
<dbReference type="OrthoDB" id="851886at2759"/>
<reference evidence="3" key="1">
    <citation type="submission" date="2022-02" db="EMBL/GenBank/DDBJ databases">
        <authorList>
            <person name="Henning P.M."/>
            <person name="McCubbin A.G."/>
            <person name="Shore J.S."/>
        </authorList>
    </citation>
    <scope>NUCLEOTIDE SEQUENCE</scope>
    <source>
        <strain evidence="3">F60SS</strain>
        <tissue evidence="3">Leaves</tissue>
    </source>
</reference>
<protein>
    <recommendedName>
        <fullName evidence="2">DUF4283 domain-containing protein</fullName>
    </recommendedName>
</protein>
<keyword evidence="4" id="KW-1185">Reference proteome</keyword>
<feature type="compositionally biased region" description="Basic and acidic residues" evidence="1">
    <location>
        <begin position="325"/>
        <end position="341"/>
    </location>
</feature>
<organism evidence="3 4">
    <name type="scientific">Turnera subulata</name>
    <dbReference type="NCBI Taxonomy" id="218843"/>
    <lineage>
        <taxon>Eukaryota</taxon>
        <taxon>Viridiplantae</taxon>
        <taxon>Streptophyta</taxon>
        <taxon>Embryophyta</taxon>
        <taxon>Tracheophyta</taxon>
        <taxon>Spermatophyta</taxon>
        <taxon>Magnoliopsida</taxon>
        <taxon>eudicotyledons</taxon>
        <taxon>Gunneridae</taxon>
        <taxon>Pentapetalae</taxon>
        <taxon>rosids</taxon>
        <taxon>fabids</taxon>
        <taxon>Malpighiales</taxon>
        <taxon>Passifloraceae</taxon>
        <taxon>Turnera</taxon>
    </lineage>
</organism>
<dbReference type="Proteomes" id="UP001141552">
    <property type="component" value="Unassembled WGS sequence"/>
</dbReference>
<sequence>MASHPNSGLRPPEKLIEGEQVDDADELSHSSKKAKANSGEPRTSEVGGVEQSRDGASPASEERRKLSYKEKVLGAAFPVPELTMKDDDADLDSESDVDSGDEEDETCPVIRLTSEQKWRLRAPWRQALIVKMLGKKVGYRFMERKLNQLWATNGHIHVTDVGGDFYVVRFLSVVDFNNALKNGPWMIADHYLTIRKWVPNFDPKFEQITRTMVWVHIPDLPLEYYDKEFLATIGNRIRKIFRIDAATSSATRGQYAKMSVEVDLTKPLVSKFRLRRRTWKVEYEGLHLVCFTCGCYGHKDNQCYVSGPPEPQPNFQPQGTPETQENDKTPDAELERPEIHKNYGPWMLVKKPNRRRANPPHSEPKTQVAREVPRVGSRFEALREINQEEAQIAQVDKMKNIAMSSGKENMEPLLQTKGASLRTSKTYTRTPSHKGESSTSPVARSSLKPTTVPTHQTSPLGGTLPTPKDDVSPIHRVTSIIPHEHKVSTPQPMEILYSPPITPHETFLCNLPTQELPEQARVHGKSNKIDQAEAIQSLMNMETLRSHHLGCTNDMTHSLGGPPSCKTVVPGTPQGLPPLEEGSATVGLSDMDVESHSHIPSK</sequence>
<dbReference type="AlphaFoldDB" id="A0A9Q0F7U8"/>
<dbReference type="InterPro" id="IPR040256">
    <property type="entry name" value="At4g02000-like"/>
</dbReference>
<accession>A0A9Q0F7U8</accession>
<dbReference type="EMBL" id="JAKUCV010006637">
    <property type="protein sequence ID" value="KAJ4826538.1"/>
    <property type="molecule type" value="Genomic_DNA"/>
</dbReference>
<proteinExistence type="predicted"/>
<feature type="compositionally biased region" description="Acidic residues" evidence="1">
    <location>
        <begin position="87"/>
        <end position="105"/>
    </location>
</feature>
<reference evidence="3" key="2">
    <citation type="journal article" date="2023" name="Plants (Basel)">
        <title>Annotation of the Turnera subulata (Passifloraceae) Draft Genome Reveals the S-Locus Evolved after the Divergence of Turneroideae from Passifloroideae in a Stepwise Manner.</title>
        <authorList>
            <person name="Henning P.M."/>
            <person name="Roalson E.H."/>
            <person name="Mir W."/>
            <person name="McCubbin A.G."/>
            <person name="Shore J.S."/>
        </authorList>
    </citation>
    <scope>NUCLEOTIDE SEQUENCE</scope>
    <source>
        <strain evidence="3">F60SS</strain>
    </source>
</reference>
<feature type="domain" description="DUF4283" evidence="2">
    <location>
        <begin position="124"/>
        <end position="203"/>
    </location>
</feature>
<feature type="region of interest" description="Disordered" evidence="1">
    <location>
        <begin position="307"/>
        <end position="371"/>
    </location>
</feature>
<comment type="caution">
    <text evidence="3">The sequence shown here is derived from an EMBL/GenBank/DDBJ whole genome shotgun (WGS) entry which is preliminary data.</text>
</comment>
<dbReference type="PANTHER" id="PTHR31286:SF99">
    <property type="entry name" value="DUF4283 DOMAIN-CONTAINING PROTEIN"/>
    <property type="match status" value="1"/>
</dbReference>
<dbReference type="Pfam" id="PF14111">
    <property type="entry name" value="DUF4283"/>
    <property type="match status" value="1"/>
</dbReference>
<feature type="region of interest" description="Disordered" evidence="1">
    <location>
        <begin position="572"/>
        <end position="602"/>
    </location>
</feature>
<gene>
    <name evidence="3" type="ORF">Tsubulata_034976</name>
</gene>
<feature type="compositionally biased region" description="Basic and acidic residues" evidence="1">
    <location>
        <begin position="593"/>
        <end position="602"/>
    </location>
</feature>
<evidence type="ECO:0000313" key="3">
    <source>
        <dbReference type="EMBL" id="KAJ4826538.1"/>
    </source>
</evidence>